<dbReference type="InterPro" id="IPR025398">
    <property type="entry name" value="DUF4371"/>
</dbReference>
<reference evidence="2 3" key="1">
    <citation type="journal article" date="2005" name="Nature">
        <title>The map-based sequence of the rice genome.</title>
        <authorList>
            <consortium name="International rice genome sequencing project (IRGSP)"/>
            <person name="Matsumoto T."/>
            <person name="Wu J."/>
            <person name="Kanamori H."/>
            <person name="Katayose Y."/>
            <person name="Fujisawa M."/>
            <person name="Namiki N."/>
            <person name="Mizuno H."/>
            <person name="Yamamoto K."/>
            <person name="Antonio B.A."/>
            <person name="Baba T."/>
            <person name="Sakata K."/>
            <person name="Nagamura Y."/>
            <person name="Aoki H."/>
            <person name="Arikawa K."/>
            <person name="Arita K."/>
            <person name="Bito T."/>
            <person name="Chiden Y."/>
            <person name="Fujitsuka N."/>
            <person name="Fukunaka R."/>
            <person name="Hamada M."/>
            <person name="Harada C."/>
            <person name="Hayashi A."/>
            <person name="Hijishita S."/>
            <person name="Honda M."/>
            <person name="Hosokawa S."/>
            <person name="Ichikawa Y."/>
            <person name="Idonuma A."/>
            <person name="Iijima M."/>
            <person name="Ikeda M."/>
            <person name="Ikeno M."/>
            <person name="Ito K."/>
            <person name="Ito S."/>
            <person name="Ito T."/>
            <person name="Ito Y."/>
            <person name="Ito Y."/>
            <person name="Iwabuchi A."/>
            <person name="Kamiya K."/>
            <person name="Karasawa W."/>
            <person name="Kurita K."/>
            <person name="Katagiri S."/>
            <person name="Kikuta A."/>
            <person name="Kobayashi H."/>
            <person name="Kobayashi N."/>
            <person name="Machita K."/>
            <person name="Maehara T."/>
            <person name="Masukawa M."/>
            <person name="Mizubayashi T."/>
            <person name="Mukai Y."/>
            <person name="Nagasaki H."/>
            <person name="Nagata Y."/>
            <person name="Naito S."/>
            <person name="Nakashima M."/>
            <person name="Nakama Y."/>
            <person name="Nakamichi Y."/>
            <person name="Nakamura M."/>
            <person name="Meguro A."/>
            <person name="Negishi M."/>
            <person name="Ohta I."/>
            <person name="Ohta T."/>
            <person name="Okamoto M."/>
            <person name="Ono N."/>
            <person name="Saji S."/>
            <person name="Sakaguchi M."/>
            <person name="Sakai K."/>
            <person name="Shibata M."/>
            <person name="Shimokawa T."/>
            <person name="Song J."/>
            <person name="Takazaki Y."/>
            <person name="Terasawa K."/>
            <person name="Tsugane M."/>
            <person name="Tsuji K."/>
            <person name="Ueda S."/>
            <person name="Waki K."/>
            <person name="Yamagata H."/>
            <person name="Yamamoto M."/>
            <person name="Yamamoto S."/>
            <person name="Yamane H."/>
            <person name="Yoshiki S."/>
            <person name="Yoshihara R."/>
            <person name="Yukawa K."/>
            <person name="Zhong H."/>
            <person name="Yano M."/>
            <person name="Yuan Q."/>
            <person name="Ouyang S."/>
            <person name="Liu J."/>
            <person name="Jones K.M."/>
            <person name="Gansberger K."/>
            <person name="Moffat K."/>
            <person name="Hill J."/>
            <person name="Bera J."/>
            <person name="Fadrosh D."/>
            <person name="Jin S."/>
            <person name="Johri S."/>
            <person name="Kim M."/>
            <person name="Overton L."/>
            <person name="Reardon M."/>
            <person name="Tsitrin T."/>
            <person name="Vuong H."/>
            <person name="Weaver B."/>
            <person name="Ciecko A."/>
            <person name="Tallon L."/>
            <person name="Jackson J."/>
            <person name="Pai G."/>
            <person name="Aken S.V."/>
            <person name="Utterback T."/>
            <person name="Reidmuller S."/>
            <person name="Feldblyum T."/>
            <person name="Hsiao J."/>
            <person name="Zismann V."/>
            <person name="Iobst S."/>
            <person name="de Vazeille A.R."/>
            <person name="Buell C.R."/>
            <person name="Ying K."/>
            <person name="Li Y."/>
            <person name="Lu T."/>
            <person name="Huang Y."/>
            <person name="Zhao Q."/>
            <person name="Feng Q."/>
            <person name="Zhang L."/>
            <person name="Zhu J."/>
            <person name="Weng Q."/>
            <person name="Mu J."/>
            <person name="Lu Y."/>
            <person name="Fan D."/>
            <person name="Liu Y."/>
            <person name="Guan J."/>
            <person name="Zhang Y."/>
            <person name="Yu S."/>
            <person name="Liu X."/>
            <person name="Zhang Y."/>
            <person name="Hong G."/>
            <person name="Han B."/>
            <person name="Choisne N."/>
            <person name="Demange N."/>
            <person name="Orjeda G."/>
            <person name="Samain S."/>
            <person name="Cattolico L."/>
            <person name="Pelletier E."/>
            <person name="Couloux A."/>
            <person name="Segurens B."/>
            <person name="Wincker P."/>
            <person name="D'Hont A."/>
            <person name="Scarpelli C."/>
            <person name="Weissenbach J."/>
            <person name="Salanoubat M."/>
            <person name="Quetier F."/>
            <person name="Yu Y."/>
            <person name="Kim H.R."/>
            <person name="Rambo T."/>
            <person name="Currie J."/>
            <person name="Collura K."/>
            <person name="Luo M."/>
            <person name="Yang T."/>
            <person name="Ammiraju J.S.S."/>
            <person name="Engler F."/>
            <person name="Soderlund C."/>
            <person name="Wing R.A."/>
            <person name="Palmer L.E."/>
            <person name="de la Bastide M."/>
            <person name="Spiegel L."/>
            <person name="Nascimento L."/>
            <person name="Zutavern T."/>
            <person name="O'Shaughnessy A."/>
            <person name="Dike S."/>
            <person name="Dedhia N."/>
            <person name="Preston R."/>
            <person name="Balija V."/>
            <person name="McCombie W.R."/>
            <person name="Chow T."/>
            <person name="Chen H."/>
            <person name="Chung M."/>
            <person name="Chen C."/>
            <person name="Shaw J."/>
            <person name="Wu H."/>
            <person name="Hsiao K."/>
            <person name="Chao Y."/>
            <person name="Chu M."/>
            <person name="Cheng C."/>
            <person name="Hour A."/>
            <person name="Lee P."/>
            <person name="Lin S."/>
            <person name="Lin Y."/>
            <person name="Liou J."/>
            <person name="Liu S."/>
            <person name="Hsing Y."/>
            <person name="Raghuvanshi S."/>
            <person name="Mohanty A."/>
            <person name="Bharti A.K."/>
            <person name="Gaur A."/>
            <person name="Gupta V."/>
            <person name="Kumar D."/>
            <person name="Ravi V."/>
            <person name="Vij S."/>
            <person name="Kapur A."/>
            <person name="Khurana P."/>
            <person name="Khurana P."/>
            <person name="Khurana J.P."/>
            <person name="Tyagi A.K."/>
            <person name="Gaikwad K."/>
            <person name="Singh A."/>
            <person name="Dalal V."/>
            <person name="Srivastava S."/>
            <person name="Dixit A."/>
            <person name="Pal A.K."/>
            <person name="Ghazi I.A."/>
            <person name="Yadav M."/>
            <person name="Pandit A."/>
            <person name="Bhargava A."/>
            <person name="Sureshbabu K."/>
            <person name="Batra K."/>
            <person name="Sharma T.R."/>
            <person name="Mohapatra T."/>
            <person name="Singh N.K."/>
            <person name="Messing J."/>
            <person name="Nelson A.B."/>
            <person name="Fuks G."/>
            <person name="Kavchok S."/>
            <person name="Keizer G."/>
            <person name="Linton E."/>
            <person name="Llaca V."/>
            <person name="Song R."/>
            <person name="Tanyolac B."/>
            <person name="Young S."/>
            <person name="Ho-Il K."/>
            <person name="Hahn J.H."/>
            <person name="Sangsakoo G."/>
            <person name="Vanavichit A."/>
            <person name="de Mattos Luiz.A.T."/>
            <person name="Zimmer P.D."/>
            <person name="Malone G."/>
            <person name="Dellagostin O."/>
            <person name="de Oliveira A.C."/>
            <person name="Bevan M."/>
            <person name="Bancroft I."/>
            <person name="Minx P."/>
            <person name="Cordum H."/>
            <person name="Wilson R."/>
            <person name="Cheng Z."/>
            <person name="Jin W."/>
            <person name="Jiang J."/>
            <person name="Leong S.A."/>
            <person name="Iwama H."/>
            <person name="Gojobori T."/>
            <person name="Itoh T."/>
            <person name="Niimura Y."/>
            <person name="Fujii Y."/>
            <person name="Habara T."/>
            <person name="Sakai H."/>
            <person name="Sato Y."/>
            <person name="Wilson G."/>
            <person name="Kumar K."/>
            <person name="McCouch S."/>
            <person name="Juretic N."/>
            <person name="Hoen D."/>
            <person name="Wright S."/>
            <person name="Bruskiewich R."/>
            <person name="Bureau T."/>
            <person name="Miyao A."/>
            <person name="Hirochika H."/>
            <person name="Nishikawa T."/>
            <person name="Kadowaki K."/>
            <person name="Sugiura M."/>
            <person name="Burr B."/>
            <person name="Sasaki T."/>
        </authorList>
    </citation>
    <scope>NUCLEOTIDE SEQUENCE [LARGE SCALE GENOMIC DNA]</scope>
    <source>
        <strain evidence="3">cv. Nipponbare</strain>
    </source>
</reference>
<dbReference type="PANTHER" id="PTHR45749:SF37">
    <property type="entry name" value="OS05G0311600 PROTEIN"/>
    <property type="match status" value="1"/>
</dbReference>
<dbReference type="Pfam" id="PF14291">
    <property type="entry name" value="DUF4371"/>
    <property type="match status" value="1"/>
</dbReference>
<dbReference type="Proteomes" id="UP000000763">
    <property type="component" value="Chromosome 9"/>
</dbReference>
<proteinExistence type="predicted"/>
<organism evidence="2 3">
    <name type="scientific">Oryza sativa subsp. japonica</name>
    <name type="common">Rice</name>
    <dbReference type="NCBI Taxonomy" id="39947"/>
    <lineage>
        <taxon>Eukaryota</taxon>
        <taxon>Viridiplantae</taxon>
        <taxon>Streptophyta</taxon>
        <taxon>Embryophyta</taxon>
        <taxon>Tracheophyta</taxon>
        <taxon>Spermatophyta</taxon>
        <taxon>Magnoliopsida</taxon>
        <taxon>Liliopsida</taxon>
        <taxon>Poales</taxon>
        <taxon>Poaceae</taxon>
        <taxon>BOP clade</taxon>
        <taxon>Oryzoideae</taxon>
        <taxon>Oryzeae</taxon>
        <taxon>Oryzinae</taxon>
        <taxon>Oryza</taxon>
        <taxon>Oryza sativa</taxon>
    </lineage>
</organism>
<dbReference type="AlphaFoldDB" id="C7J6U8"/>
<dbReference type="PANTHER" id="PTHR45749">
    <property type="match status" value="1"/>
</dbReference>
<sequence length="75" mass="8477">LIGCCARETTKLLMEDLGDEFFLILADESSDVYQNEQLALCLCYIDKKGRVVERFPGVVHVENTTALIRRDATII</sequence>
<gene>
    <name evidence="2" type="ordered locus">Os09g0356100</name>
</gene>
<reference evidence="3" key="2">
    <citation type="journal article" date="2008" name="Nucleic Acids Res.">
        <title>The rice annotation project database (RAP-DB): 2008 update.</title>
        <authorList>
            <consortium name="The rice annotation project (RAP)"/>
        </authorList>
    </citation>
    <scope>GENOME REANNOTATION</scope>
    <source>
        <strain evidence="3">cv. Nipponbare</strain>
    </source>
</reference>
<name>C7J6U8_ORYSJ</name>
<feature type="non-terminal residue" evidence="2">
    <location>
        <position position="1"/>
    </location>
</feature>
<evidence type="ECO:0000259" key="1">
    <source>
        <dbReference type="Pfam" id="PF14291"/>
    </source>
</evidence>
<protein>
    <submittedName>
        <fullName evidence="2">Os09g0356100 protein</fullName>
    </submittedName>
</protein>
<feature type="domain" description="DUF4371" evidence="1">
    <location>
        <begin position="2"/>
        <end position="70"/>
    </location>
</feature>
<accession>C7J6U8</accession>
<dbReference type="KEGG" id="dosa:Os09g0356100"/>
<dbReference type="EMBL" id="AP008215">
    <property type="protein sequence ID" value="BAH94525.1"/>
    <property type="molecule type" value="Genomic_DNA"/>
</dbReference>
<evidence type="ECO:0000313" key="2">
    <source>
        <dbReference type="EMBL" id="BAH94525.1"/>
    </source>
</evidence>
<evidence type="ECO:0000313" key="3">
    <source>
        <dbReference type="Proteomes" id="UP000000763"/>
    </source>
</evidence>